<accession>A0A9Q3V4U4</accession>
<dbReference type="PANTHER" id="PTHR32027:SF9">
    <property type="entry name" value="BLL3847 PROTEIN"/>
    <property type="match status" value="1"/>
</dbReference>
<dbReference type="RefSeq" id="WP_230671201.1">
    <property type="nucleotide sequence ID" value="NZ_JAJNAY010000002.1"/>
</dbReference>
<evidence type="ECO:0000259" key="1">
    <source>
        <dbReference type="Pfam" id="PF07969"/>
    </source>
</evidence>
<dbReference type="GO" id="GO:0016814">
    <property type="term" value="F:hydrolase activity, acting on carbon-nitrogen (but not peptide) bonds, in cyclic amidines"/>
    <property type="evidence" value="ECO:0007669"/>
    <property type="project" value="TreeGrafter"/>
</dbReference>
<dbReference type="InterPro" id="IPR032466">
    <property type="entry name" value="Metal_Hydrolase"/>
</dbReference>
<dbReference type="EMBL" id="JAJNAY010000002">
    <property type="protein sequence ID" value="MCD1118402.1"/>
    <property type="molecule type" value="Genomic_DNA"/>
</dbReference>
<evidence type="ECO:0000313" key="3">
    <source>
        <dbReference type="Proteomes" id="UP001108025"/>
    </source>
</evidence>
<dbReference type="Proteomes" id="UP001108025">
    <property type="component" value="Unassembled WGS sequence"/>
</dbReference>
<reference evidence="2" key="1">
    <citation type="submission" date="2021-11" db="EMBL/GenBank/DDBJ databases">
        <title>Description of novel Chryseobacterium species.</title>
        <authorList>
            <person name="Saticioglu I.B."/>
            <person name="Ay H."/>
            <person name="Altun S."/>
            <person name="Duman M."/>
        </authorList>
    </citation>
    <scope>NUCLEOTIDE SEQUENCE</scope>
    <source>
        <strain evidence="2">C-17</strain>
    </source>
</reference>
<dbReference type="InterPro" id="IPR011059">
    <property type="entry name" value="Metal-dep_hydrolase_composite"/>
</dbReference>
<sequence length="443" mass="48997">MEGSHNISRKDFLKNSALAMAGITLTPAIVSANTFSEDKISSVNGTLILKNVRLETGFEYEEGEVIATKTDLFLVETENGKITKIAPNNPKAKAVDAKGFLMLPAFKDMHIHLDKTFYGDKWQAVRRRKGGVKGMIALEEQIMPEILKNSTYKAEKMIELIQSKGTAFARSHVNVEPTSKLDSLKNLQIALERKKKSFGAEIVAFPQHGVFYKNSVPYLKEAAQMDIDFIGGVDPYTIDGAIEKTIDFTVQLALDHQKGIDIHLHETGESGLKTIEYLIDKVNENPFLKGKTFFSHCFVLGKLDKTKQEEIAEKLGNAQLGIASTIPIGNLIMPLPTLQKHNVIVYTGNDSIIDHWNTYGTGSVLEKANLYAQLYGQSTEFLLSRSLKLATANLTPLDDKGVQQWPKIGDNADFVLLNASCSAEAVSRISNVESLIYRGNVVF</sequence>
<dbReference type="SUPFAM" id="SSF51556">
    <property type="entry name" value="Metallo-dependent hydrolases"/>
    <property type="match status" value="1"/>
</dbReference>
<protein>
    <submittedName>
        <fullName evidence="2">Amidohydrolase family protein</fullName>
    </submittedName>
</protein>
<dbReference type="InterPro" id="IPR013108">
    <property type="entry name" value="Amidohydro_3"/>
</dbReference>
<dbReference type="PROSITE" id="PS51318">
    <property type="entry name" value="TAT"/>
    <property type="match status" value="1"/>
</dbReference>
<dbReference type="InterPro" id="IPR052349">
    <property type="entry name" value="Metallo-hydrolase_Enzymes"/>
</dbReference>
<gene>
    <name evidence="2" type="ORF">LO744_16215</name>
</gene>
<dbReference type="AlphaFoldDB" id="A0A9Q3V4U4"/>
<dbReference type="NCBIfam" id="NF005312">
    <property type="entry name" value="PRK06846.1"/>
    <property type="match status" value="1"/>
</dbReference>
<dbReference type="Gene3D" id="2.30.40.10">
    <property type="entry name" value="Urease, subunit C, domain 1"/>
    <property type="match status" value="1"/>
</dbReference>
<dbReference type="PANTHER" id="PTHR32027">
    <property type="entry name" value="CYTOSINE DEAMINASE"/>
    <property type="match status" value="1"/>
</dbReference>
<keyword evidence="3" id="KW-1185">Reference proteome</keyword>
<dbReference type="SUPFAM" id="SSF51338">
    <property type="entry name" value="Composite domain of metallo-dependent hydrolases"/>
    <property type="match status" value="1"/>
</dbReference>
<dbReference type="CDD" id="cd01293">
    <property type="entry name" value="Bact_CD"/>
    <property type="match status" value="1"/>
</dbReference>
<feature type="domain" description="Amidohydrolase 3" evidence="1">
    <location>
        <begin position="251"/>
        <end position="443"/>
    </location>
</feature>
<dbReference type="Gene3D" id="3.20.20.140">
    <property type="entry name" value="Metal-dependent hydrolases"/>
    <property type="match status" value="1"/>
</dbReference>
<comment type="caution">
    <text evidence="2">The sequence shown here is derived from an EMBL/GenBank/DDBJ whole genome shotgun (WGS) entry which is preliminary data.</text>
</comment>
<dbReference type="Pfam" id="PF07969">
    <property type="entry name" value="Amidohydro_3"/>
    <property type="match status" value="1"/>
</dbReference>
<evidence type="ECO:0000313" key="2">
    <source>
        <dbReference type="EMBL" id="MCD1118402.1"/>
    </source>
</evidence>
<dbReference type="InterPro" id="IPR006311">
    <property type="entry name" value="TAT_signal"/>
</dbReference>
<proteinExistence type="predicted"/>
<organism evidence="2 3">
    <name type="scientific">Chryseobacterium turcicum</name>
    <dbReference type="NCBI Taxonomy" id="2898076"/>
    <lineage>
        <taxon>Bacteria</taxon>
        <taxon>Pseudomonadati</taxon>
        <taxon>Bacteroidota</taxon>
        <taxon>Flavobacteriia</taxon>
        <taxon>Flavobacteriales</taxon>
        <taxon>Weeksellaceae</taxon>
        <taxon>Chryseobacterium group</taxon>
        <taxon>Chryseobacterium</taxon>
    </lineage>
</organism>
<name>A0A9Q3V4U4_9FLAO</name>